<evidence type="ECO:0000313" key="2">
    <source>
        <dbReference type="Proteomes" id="UP000034181"/>
    </source>
</evidence>
<dbReference type="Proteomes" id="UP000034181">
    <property type="component" value="Unassembled WGS sequence"/>
</dbReference>
<organism evidence="1 2">
    <name type="scientific">Candidatus Woesebacteria bacterium GW2011_GWB1_38_5b</name>
    <dbReference type="NCBI Taxonomy" id="1618569"/>
    <lineage>
        <taxon>Bacteria</taxon>
        <taxon>Candidatus Woeseibacteriota</taxon>
    </lineage>
</organism>
<dbReference type="AlphaFoldDB" id="A0A0G0NFL4"/>
<accession>A0A0G0NFL4</accession>
<evidence type="ECO:0008006" key="3">
    <source>
        <dbReference type="Google" id="ProtNLM"/>
    </source>
</evidence>
<gene>
    <name evidence="1" type="ORF">US96_C0002G0019</name>
</gene>
<dbReference type="EMBL" id="LBUZ01000002">
    <property type="protein sequence ID" value="KKQ75906.1"/>
    <property type="molecule type" value="Genomic_DNA"/>
</dbReference>
<proteinExistence type="predicted"/>
<evidence type="ECO:0000313" key="1">
    <source>
        <dbReference type="EMBL" id="KKQ75906.1"/>
    </source>
</evidence>
<name>A0A0G0NFL4_9BACT</name>
<sequence length="300" mass="35129">MNKRLVNSCIIKGLNLPGKINRDQELYAYLLRNSVAYFFSTNLNIPKTITDHRIIHQGHKLKKRYLKTIRFLNHLSKESGIPYLLFKTVKRFPEVVDGDIDLFIKGKDFLRMIKLLCDLGFKCILEEPQKAICSKSGFCRLEPRVEACFHGLTVIDEKGVWRNQEKLDFAGLTLQTVKQEVDVSYQLLGLLYGPNYLKLYHFIQCKSVGIDNLLKLYSNPRVKNSLETVWNTLIVNEGSNEASYPIFLPDRIFLKLWVENILPELNINFVEKIRISAFFFYAKYSYLVLGRLHFQHHWYV</sequence>
<comment type="caution">
    <text evidence="1">The sequence shown here is derived from an EMBL/GenBank/DDBJ whole genome shotgun (WGS) entry which is preliminary data.</text>
</comment>
<protein>
    <recommendedName>
        <fullName evidence="3">Nucleotidyltransferase family protein</fullName>
    </recommendedName>
</protein>
<reference evidence="1 2" key="1">
    <citation type="journal article" date="2015" name="Nature">
        <title>rRNA introns, odd ribosomes, and small enigmatic genomes across a large radiation of phyla.</title>
        <authorList>
            <person name="Brown C.T."/>
            <person name="Hug L.A."/>
            <person name="Thomas B.C."/>
            <person name="Sharon I."/>
            <person name="Castelle C.J."/>
            <person name="Singh A."/>
            <person name="Wilkins M.J."/>
            <person name="Williams K.H."/>
            <person name="Banfield J.F."/>
        </authorList>
    </citation>
    <scope>NUCLEOTIDE SEQUENCE [LARGE SCALE GENOMIC DNA]</scope>
</reference>